<dbReference type="AlphaFoldDB" id="A0A4P6EEQ0"/>
<feature type="compositionally biased region" description="Basic and acidic residues" evidence="1">
    <location>
        <begin position="121"/>
        <end position="133"/>
    </location>
</feature>
<name>A0A4P6EEQ0_9MICO</name>
<proteinExistence type="predicted"/>
<feature type="transmembrane region" description="Helical" evidence="2">
    <location>
        <begin position="43"/>
        <end position="62"/>
    </location>
</feature>
<keyword evidence="2" id="KW-0812">Transmembrane</keyword>
<feature type="transmembrane region" description="Helical" evidence="2">
    <location>
        <begin position="68"/>
        <end position="86"/>
    </location>
</feature>
<protein>
    <submittedName>
        <fullName evidence="3">TIGR02611 family protein</fullName>
    </submittedName>
</protein>
<keyword evidence="4" id="KW-1185">Reference proteome</keyword>
<dbReference type="RefSeq" id="WP_129388092.1">
    <property type="nucleotide sequence ID" value="NZ_CP035494.1"/>
</dbReference>
<organism evidence="3 4">
    <name type="scientific">Microbacterium protaetiae</name>
    <dbReference type="NCBI Taxonomy" id="2509458"/>
    <lineage>
        <taxon>Bacteria</taxon>
        <taxon>Bacillati</taxon>
        <taxon>Actinomycetota</taxon>
        <taxon>Actinomycetes</taxon>
        <taxon>Micrococcales</taxon>
        <taxon>Microbacteriaceae</taxon>
        <taxon>Microbacterium</taxon>
    </lineage>
</organism>
<dbReference type="InterPro" id="IPR019099">
    <property type="entry name" value="Uncharacterised_PGPGW_TM"/>
</dbReference>
<accession>A0A4P6EEQ0</accession>
<feature type="region of interest" description="Disordered" evidence="1">
    <location>
        <begin position="117"/>
        <end position="148"/>
    </location>
</feature>
<evidence type="ECO:0000256" key="1">
    <source>
        <dbReference type="SAM" id="MobiDB-lite"/>
    </source>
</evidence>
<keyword evidence="2" id="KW-0472">Membrane</keyword>
<evidence type="ECO:0000313" key="4">
    <source>
        <dbReference type="Proteomes" id="UP000293995"/>
    </source>
</evidence>
<keyword evidence="2" id="KW-1133">Transmembrane helix</keyword>
<dbReference type="Pfam" id="PF09656">
    <property type="entry name" value="PGPGW"/>
    <property type="match status" value="1"/>
</dbReference>
<evidence type="ECO:0000256" key="2">
    <source>
        <dbReference type="SAM" id="Phobius"/>
    </source>
</evidence>
<dbReference type="NCBIfam" id="TIGR02611">
    <property type="entry name" value="TIGR02611 family protein"/>
    <property type="match status" value="1"/>
</dbReference>
<dbReference type="Proteomes" id="UP000293995">
    <property type="component" value="Chromosome"/>
</dbReference>
<sequence>MRQFERVTRSDVAVVDKPGGPVRRGMRRARRWLSRHRRLERGYRIGIAIIGTLLALGGLVMVPLPGPGWLVVFAGLALLGTEFVWAHRLNLWLKRTLARFWAWWHARRAARRAARVAAADAPKRSDAAADAPKRSVAAADEPERSDAA</sequence>
<dbReference type="EMBL" id="CP035494">
    <property type="protein sequence ID" value="QAY59863.1"/>
    <property type="molecule type" value="Genomic_DNA"/>
</dbReference>
<dbReference type="InterPro" id="IPR013434">
    <property type="entry name" value="CHP02611"/>
</dbReference>
<gene>
    <name evidence="3" type="ORF">ET475_07575</name>
</gene>
<dbReference type="KEGG" id="mprt:ET475_07575"/>
<reference evidence="3 4" key="1">
    <citation type="submission" date="2019-01" db="EMBL/GenBank/DDBJ databases">
        <title>Genome sequencing of strain DFW100M-13.</title>
        <authorList>
            <person name="Heo J."/>
            <person name="Kim S.-J."/>
            <person name="Kim J.-S."/>
            <person name="Hong S.-B."/>
            <person name="Kwon S.-W."/>
        </authorList>
    </citation>
    <scope>NUCLEOTIDE SEQUENCE [LARGE SCALE GENOMIC DNA]</scope>
    <source>
        <strain evidence="3 4">DFW100M-13</strain>
    </source>
</reference>
<evidence type="ECO:0000313" key="3">
    <source>
        <dbReference type="EMBL" id="QAY59863.1"/>
    </source>
</evidence>